<protein>
    <recommendedName>
        <fullName evidence="3">glucan endo-1,3-beta-D-glucosidase</fullName>
        <ecNumber evidence="3">3.2.1.39</ecNumber>
    </recommendedName>
</protein>
<reference evidence="12" key="1">
    <citation type="submission" date="2022-07" db="EMBL/GenBank/DDBJ databases">
        <title>Phylogenomic reconstructions and comparative analyses of Kickxellomycotina fungi.</title>
        <authorList>
            <person name="Reynolds N.K."/>
            <person name="Stajich J.E."/>
            <person name="Barry K."/>
            <person name="Grigoriev I.V."/>
            <person name="Crous P."/>
            <person name="Smith M.E."/>
        </authorList>
    </citation>
    <scope>NUCLEOTIDE SEQUENCE</scope>
    <source>
        <strain evidence="12">NBRC 100468</strain>
    </source>
</reference>
<dbReference type="EMBL" id="JANBPU010000002">
    <property type="protein sequence ID" value="KAJ1922016.1"/>
    <property type="molecule type" value="Genomic_DNA"/>
</dbReference>
<feature type="compositionally biased region" description="Polar residues" evidence="9">
    <location>
        <begin position="12"/>
        <end position="30"/>
    </location>
</feature>
<evidence type="ECO:0000256" key="5">
    <source>
        <dbReference type="ARBA" id="ARBA00023277"/>
    </source>
</evidence>
<evidence type="ECO:0000256" key="9">
    <source>
        <dbReference type="SAM" id="MobiDB-lite"/>
    </source>
</evidence>
<dbReference type="InterPro" id="IPR005200">
    <property type="entry name" value="Endo-beta-glucanase"/>
</dbReference>
<comment type="similarity">
    <text evidence="2">Belongs to the glycosyl hydrolase 81 family.</text>
</comment>
<feature type="region of interest" description="Disordered" evidence="9">
    <location>
        <begin position="358"/>
        <end position="377"/>
    </location>
</feature>
<feature type="region of interest" description="Disordered" evidence="9">
    <location>
        <begin position="1"/>
        <end position="82"/>
    </location>
</feature>
<dbReference type="InterPro" id="IPR040451">
    <property type="entry name" value="GH81_N"/>
</dbReference>
<evidence type="ECO:0000259" key="10">
    <source>
        <dbReference type="Pfam" id="PF03639"/>
    </source>
</evidence>
<keyword evidence="7" id="KW-0961">Cell wall biogenesis/degradation</keyword>
<evidence type="ECO:0000256" key="3">
    <source>
        <dbReference type="ARBA" id="ARBA00012780"/>
    </source>
</evidence>
<dbReference type="GO" id="GO:0071555">
    <property type="term" value="P:cell wall organization"/>
    <property type="evidence" value="ECO:0007669"/>
    <property type="project" value="UniProtKB-KW"/>
</dbReference>
<gene>
    <name evidence="12" type="ORF">H4219_000363</name>
</gene>
<evidence type="ECO:0000256" key="7">
    <source>
        <dbReference type="ARBA" id="ARBA00023316"/>
    </source>
</evidence>
<evidence type="ECO:0000256" key="6">
    <source>
        <dbReference type="ARBA" id="ARBA00023295"/>
    </source>
</evidence>
<name>A0A9W8DWW0_9FUNG</name>
<keyword evidence="13" id="KW-1185">Reference proteome</keyword>
<keyword evidence="8" id="KW-0624">Polysaccharide degradation</keyword>
<dbReference type="EC" id="3.2.1.39" evidence="3"/>
<keyword evidence="5" id="KW-0119">Carbohydrate metabolism</keyword>
<feature type="compositionally biased region" description="Low complexity" evidence="9">
    <location>
        <begin position="612"/>
        <end position="621"/>
    </location>
</feature>
<evidence type="ECO:0000313" key="13">
    <source>
        <dbReference type="Proteomes" id="UP001150538"/>
    </source>
</evidence>
<sequence>MKRFKKFLKGSLDSSSDYPPNSTHGAQQSVYAMDHPPYGGNVVGQPHYQQQQQYTNTPPVYPPPPPQQQQPLPPQLPPMPLNPMLPLGMSFPNPEEEYQQSYAFPQAPQDQPHMEPPNIASLSLNSNPTADMSSSSGSINNRNNDMAPISTLDPSKIFPVDQNAYKPNLNLFRVSKALDSNEPKQPEMPIPTNEWWENLMLENGDNPVTTYPYMIKALSNELHLSYPTFNASETFVISVWHNDWIIKPSGNNSQMFSNRSVIGYDDVSVTLQWTGSSSQSVPTPGNANPGYNTNPSMKSTLVKGQLFVTVDVQNWYPRLTTGHAILSVQQLAKELVKVKLNDDREWIIASWPPISWTQTDTSNLESQPQPTSNNPYPNMSGYSGIIRIAHIPKGCKILDSLSFDSLMTYPVGGKIDIGTTSNSQQQEQQQLEGRDRKFSQVELHYDTKGVNGDPSNLLMLALPHQVDTMVYPGPLTTLSSSPDNVDTNNSSECEYRCIKGKLNIIKGNKWIMHEPLTPIDFYGPTKITDPDDTEHLKKLLRTDVNELESCPVPPDPYFGGKWLAKCARLCIIADELKETSLRDQAVARLKSVLVKWLLPLTQCKSKIKDSADSGSGDNNSNPEQIEEPQSDNDALPQISGLVYDSTWGGIVSKNGMTDSFADFGNGRYNDHHFHYGYFLYSSAVLAKLGALSGSESSGIIDATMVLLRDYANASRSDPAFPFLRHFDLFDGHSWASGTFAFADSRNQESTSEAINAHYGAYLFSKAIGRADLEAYYHTLLCMEARVAKKYWQIGPNSVPKTTSPYSSSSKMDDSSIYIEPFGQSHFVVGVLWGTKVDFTTFFGNNPEFIYGIQFLPYTPATHLLLDPVWIKYIWEKELRMVADQAETDGWREIVTLPLAVVDQVEARDRIQRINQHDDGNSATNAFYFIATAKSKKPQ</sequence>
<dbReference type="InterPro" id="IPR040720">
    <property type="entry name" value="GH81_C"/>
</dbReference>
<feature type="compositionally biased region" description="Pro residues" evidence="9">
    <location>
        <begin position="59"/>
        <end position="82"/>
    </location>
</feature>
<dbReference type="Pfam" id="PF03639">
    <property type="entry name" value="Glyco_hydro_81"/>
    <property type="match status" value="1"/>
</dbReference>
<comment type="catalytic activity">
    <reaction evidence="1">
        <text>Hydrolysis of (1-&gt;3)-beta-D-glucosidic linkages in (1-&gt;3)-beta-D-glucans.</text>
        <dbReference type="EC" id="3.2.1.39"/>
    </reaction>
</comment>
<dbReference type="Proteomes" id="UP001150538">
    <property type="component" value="Unassembled WGS sequence"/>
</dbReference>
<organism evidence="12 13">
    <name type="scientific">Mycoemilia scoparia</name>
    <dbReference type="NCBI Taxonomy" id="417184"/>
    <lineage>
        <taxon>Eukaryota</taxon>
        <taxon>Fungi</taxon>
        <taxon>Fungi incertae sedis</taxon>
        <taxon>Zoopagomycota</taxon>
        <taxon>Kickxellomycotina</taxon>
        <taxon>Kickxellomycetes</taxon>
        <taxon>Kickxellales</taxon>
        <taxon>Kickxellaceae</taxon>
        <taxon>Mycoemilia</taxon>
    </lineage>
</organism>
<evidence type="ECO:0000259" key="11">
    <source>
        <dbReference type="Pfam" id="PF17652"/>
    </source>
</evidence>
<feature type="region of interest" description="Disordered" evidence="9">
    <location>
        <begin position="607"/>
        <end position="632"/>
    </location>
</feature>
<dbReference type="PANTHER" id="PTHR31983:SF0">
    <property type="entry name" value="GLUCAN ENDO-1,3-BETA-D-GLUCOSIDASE 2"/>
    <property type="match status" value="1"/>
</dbReference>
<dbReference type="GO" id="GO:0042973">
    <property type="term" value="F:glucan endo-1,3-beta-D-glucosidase activity"/>
    <property type="evidence" value="ECO:0007669"/>
    <property type="project" value="UniProtKB-EC"/>
</dbReference>
<evidence type="ECO:0000256" key="8">
    <source>
        <dbReference type="ARBA" id="ARBA00023326"/>
    </source>
</evidence>
<feature type="domain" description="Glycosyl hydrolase family 81 N-terminal" evidence="10">
    <location>
        <begin position="185"/>
        <end position="520"/>
    </location>
</feature>
<proteinExistence type="inferred from homology"/>
<dbReference type="OrthoDB" id="4473401at2759"/>
<accession>A0A9W8DWW0</accession>
<dbReference type="Pfam" id="PF17652">
    <property type="entry name" value="Glyco_hydro81C"/>
    <property type="match status" value="1"/>
</dbReference>
<keyword evidence="6" id="KW-0326">Glycosidase</keyword>
<dbReference type="GO" id="GO:0000272">
    <property type="term" value="P:polysaccharide catabolic process"/>
    <property type="evidence" value="ECO:0007669"/>
    <property type="project" value="UniProtKB-KW"/>
</dbReference>
<comment type="caution">
    <text evidence="12">The sequence shown here is derived from an EMBL/GenBank/DDBJ whole genome shotgun (WGS) entry which is preliminary data.</text>
</comment>
<evidence type="ECO:0000256" key="1">
    <source>
        <dbReference type="ARBA" id="ARBA00000382"/>
    </source>
</evidence>
<feature type="compositionally biased region" description="Low complexity" evidence="9">
    <location>
        <begin position="45"/>
        <end position="58"/>
    </location>
</feature>
<dbReference type="GO" id="GO:0052861">
    <property type="term" value="F:endo-1,3(4)-beta-glucanase activity"/>
    <property type="evidence" value="ECO:0007669"/>
    <property type="project" value="InterPro"/>
</dbReference>
<dbReference type="PROSITE" id="PS52008">
    <property type="entry name" value="GH81"/>
    <property type="match status" value="1"/>
</dbReference>
<keyword evidence="4" id="KW-0378">Hydrolase</keyword>
<dbReference type="AlphaFoldDB" id="A0A9W8DWW0"/>
<dbReference type="PANTHER" id="PTHR31983">
    <property type="entry name" value="ENDO-1,3(4)-BETA-GLUCANASE 1"/>
    <property type="match status" value="1"/>
</dbReference>
<evidence type="ECO:0000313" key="12">
    <source>
        <dbReference type="EMBL" id="KAJ1922016.1"/>
    </source>
</evidence>
<feature type="domain" description="Glycosyl hydrolase family 81 C-terminal" evidence="11">
    <location>
        <begin position="637"/>
        <end position="923"/>
    </location>
</feature>
<evidence type="ECO:0000256" key="4">
    <source>
        <dbReference type="ARBA" id="ARBA00022801"/>
    </source>
</evidence>
<dbReference type="Gene3D" id="2.70.98.30">
    <property type="entry name" value="Golgi alpha-mannosidase II, domain 4"/>
    <property type="match status" value="1"/>
</dbReference>
<evidence type="ECO:0000256" key="2">
    <source>
        <dbReference type="ARBA" id="ARBA00010730"/>
    </source>
</evidence>